<dbReference type="SUPFAM" id="SSF50037">
    <property type="entry name" value="C-terminal domain of transcriptional repressors"/>
    <property type="match status" value="1"/>
</dbReference>
<dbReference type="Pfam" id="PF04023">
    <property type="entry name" value="FeoA"/>
    <property type="match status" value="1"/>
</dbReference>
<dbReference type="RefSeq" id="WP_268059467.1">
    <property type="nucleotide sequence ID" value="NZ_JAPQFJ010000001.1"/>
</dbReference>
<evidence type="ECO:0000313" key="3">
    <source>
        <dbReference type="EMBL" id="MCY6957108.1"/>
    </source>
</evidence>
<dbReference type="EMBL" id="JAPQFJ010000001">
    <property type="protein sequence ID" value="MCY6957108.1"/>
    <property type="molecule type" value="Genomic_DNA"/>
</dbReference>
<protein>
    <submittedName>
        <fullName evidence="3">FeoA family protein</fullName>
    </submittedName>
</protein>
<dbReference type="InterPro" id="IPR008988">
    <property type="entry name" value="Transcriptional_repressor_C"/>
</dbReference>
<gene>
    <name evidence="3" type="ORF">OW729_00665</name>
</gene>
<dbReference type="InterPro" id="IPR053184">
    <property type="entry name" value="FeoA-like"/>
</dbReference>
<name>A0ABT4D601_9CLOT</name>
<keyword evidence="4" id="KW-1185">Reference proteome</keyword>
<dbReference type="Proteomes" id="UP001144612">
    <property type="component" value="Unassembled WGS sequence"/>
</dbReference>
<organism evidence="3 4">
    <name type="scientific">Clostridium brassicae</name>
    <dbReference type="NCBI Taxonomy" id="2999072"/>
    <lineage>
        <taxon>Bacteria</taxon>
        <taxon>Bacillati</taxon>
        <taxon>Bacillota</taxon>
        <taxon>Clostridia</taxon>
        <taxon>Eubacteriales</taxon>
        <taxon>Clostridiaceae</taxon>
        <taxon>Clostridium</taxon>
    </lineage>
</organism>
<dbReference type="PANTHER" id="PTHR43151">
    <property type="entry name" value="FEOA FAMILY PROTEIN"/>
    <property type="match status" value="1"/>
</dbReference>
<reference evidence="3" key="1">
    <citation type="submission" date="2022-12" db="EMBL/GenBank/DDBJ databases">
        <title>Clostridium sp. nov., isolated from industrial wastewater.</title>
        <authorList>
            <person name="Jiayan W."/>
        </authorList>
    </citation>
    <scope>NUCLEOTIDE SEQUENCE</scope>
    <source>
        <strain evidence="3">ZC22-4</strain>
    </source>
</reference>
<dbReference type="SMART" id="SM00899">
    <property type="entry name" value="FeoA"/>
    <property type="match status" value="1"/>
</dbReference>
<evidence type="ECO:0000259" key="2">
    <source>
        <dbReference type="SMART" id="SM00899"/>
    </source>
</evidence>
<dbReference type="PANTHER" id="PTHR43151:SF1">
    <property type="entry name" value="SSR2333 PROTEIN"/>
    <property type="match status" value="1"/>
</dbReference>
<sequence length="75" mass="8208">MERMPLSFANIGCKVIIHDIAGGEDFSKKMVEMGFNKGTEIRIISNNNGPIIVRLGESRIALGRGMAQKIMVQAC</sequence>
<keyword evidence="1" id="KW-0408">Iron</keyword>
<accession>A0ABT4D601</accession>
<evidence type="ECO:0000256" key="1">
    <source>
        <dbReference type="ARBA" id="ARBA00023004"/>
    </source>
</evidence>
<proteinExistence type="predicted"/>
<feature type="domain" description="Ferrous iron transporter FeoA-like" evidence="2">
    <location>
        <begin position="4"/>
        <end position="74"/>
    </location>
</feature>
<dbReference type="Gene3D" id="2.30.30.90">
    <property type="match status" value="1"/>
</dbReference>
<evidence type="ECO:0000313" key="4">
    <source>
        <dbReference type="Proteomes" id="UP001144612"/>
    </source>
</evidence>
<dbReference type="InterPro" id="IPR038157">
    <property type="entry name" value="FeoA_core_dom"/>
</dbReference>
<dbReference type="InterPro" id="IPR007167">
    <property type="entry name" value="Fe-transptr_FeoA-like"/>
</dbReference>
<comment type="caution">
    <text evidence="3">The sequence shown here is derived from an EMBL/GenBank/DDBJ whole genome shotgun (WGS) entry which is preliminary data.</text>
</comment>